<reference evidence="1 2" key="1">
    <citation type="submission" date="2018-06" db="EMBL/GenBank/DDBJ databases">
        <authorList>
            <consortium name="Pathogen Informatics"/>
            <person name="Doyle S."/>
        </authorList>
    </citation>
    <scope>NUCLEOTIDE SEQUENCE [LARGE SCALE GENOMIC DNA]</scope>
    <source>
        <strain evidence="2">NCTC 10815</strain>
    </source>
</reference>
<evidence type="ECO:0000313" key="2">
    <source>
        <dbReference type="Proteomes" id="UP000254879"/>
    </source>
</evidence>
<gene>
    <name evidence="1" type="ORF">NCTC10815_02879</name>
</gene>
<name>A0A378MGL1_LISGR</name>
<dbReference type="AlphaFoldDB" id="A0A378MGL1"/>
<organism evidence="1 2">
    <name type="scientific">Listeria grayi</name>
    <name type="common">Listeria murrayi</name>
    <dbReference type="NCBI Taxonomy" id="1641"/>
    <lineage>
        <taxon>Bacteria</taxon>
        <taxon>Bacillati</taxon>
        <taxon>Bacillota</taxon>
        <taxon>Bacilli</taxon>
        <taxon>Bacillales</taxon>
        <taxon>Listeriaceae</taxon>
        <taxon>Listeria</taxon>
    </lineage>
</organism>
<accession>A0A378MGL1</accession>
<protein>
    <submittedName>
        <fullName evidence="1">Protein of uncharacterized function (DUF2481)</fullName>
    </submittedName>
</protein>
<dbReference type="Proteomes" id="UP000254879">
    <property type="component" value="Unassembled WGS sequence"/>
</dbReference>
<evidence type="ECO:0000313" key="1">
    <source>
        <dbReference type="EMBL" id="STY45499.1"/>
    </source>
</evidence>
<sequence>MYLAENKRKQLEVLEQLTDDSLTDTDRTVLQDRLVELENERTKFRLIKQKEEIIRSITLVTNFEYLTAKEIAEIKNKGLNKRDIARYFNVTIGAVGRRFKEEEKKIIFYYNPTQEKLNKKMLLDADV</sequence>
<dbReference type="RefSeq" id="WP_115346345.1">
    <property type="nucleotide sequence ID" value="NZ_UGPG01000001.1"/>
</dbReference>
<proteinExistence type="predicted"/>
<dbReference type="EMBL" id="UGPG01000001">
    <property type="protein sequence ID" value="STY45499.1"/>
    <property type="molecule type" value="Genomic_DNA"/>
</dbReference>